<protein>
    <recommendedName>
        <fullName evidence="15">Peptidase M14 domain-containing protein</fullName>
    </recommendedName>
</protein>
<dbReference type="PANTHER" id="PTHR11705">
    <property type="entry name" value="PROTEASE FAMILY M14 CARBOXYPEPTIDASE A,B"/>
    <property type="match status" value="1"/>
</dbReference>
<evidence type="ECO:0000256" key="4">
    <source>
        <dbReference type="ARBA" id="ARBA00022645"/>
    </source>
</evidence>
<evidence type="ECO:0000259" key="15">
    <source>
        <dbReference type="PROSITE" id="PS52035"/>
    </source>
</evidence>
<comment type="similarity">
    <text evidence="3 14">Belongs to the peptidase M14 family.</text>
</comment>
<comment type="caution">
    <text evidence="16">The sequence shown here is derived from an EMBL/GenBank/DDBJ whole genome shotgun (WGS) entry which is preliminary data.</text>
</comment>
<keyword evidence="11" id="KW-0482">Metalloprotease</keyword>
<evidence type="ECO:0000256" key="14">
    <source>
        <dbReference type="PROSITE-ProRule" id="PRU01379"/>
    </source>
</evidence>
<evidence type="ECO:0000256" key="2">
    <source>
        <dbReference type="ARBA" id="ARBA00003091"/>
    </source>
</evidence>
<evidence type="ECO:0000256" key="11">
    <source>
        <dbReference type="ARBA" id="ARBA00023049"/>
    </source>
</evidence>
<dbReference type="EMBL" id="JARBDR010000917">
    <property type="protein sequence ID" value="KAJ8302919.1"/>
    <property type="molecule type" value="Genomic_DNA"/>
</dbReference>
<dbReference type="InterPro" id="IPR000834">
    <property type="entry name" value="Peptidase_M14"/>
</dbReference>
<evidence type="ECO:0000313" key="17">
    <source>
        <dbReference type="Proteomes" id="UP001217089"/>
    </source>
</evidence>
<dbReference type="Gene3D" id="3.30.70.340">
    <property type="entry name" value="Metallocarboxypeptidase-like"/>
    <property type="match status" value="1"/>
</dbReference>
<gene>
    <name evidence="16" type="ORF">KUTeg_019315</name>
</gene>
<evidence type="ECO:0000256" key="8">
    <source>
        <dbReference type="ARBA" id="ARBA00022801"/>
    </source>
</evidence>
<keyword evidence="13" id="KW-1015">Disulfide bond</keyword>
<evidence type="ECO:0000256" key="12">
    <source>
        <dbReference type="ARBA" id="ARBA00023145"/>
    </source>
</evidence>
<comment type="function">
    <text evidence="2">Extracellular metalloprotease that contributes to pathogenicity.</text>
</comment>
<keyword evidence="7" id="KW-0732">Signal</keyword>
<dbReference type="SUPFAM" id="SSF53187">
    <property type="entry name" value="Zn-dependent exopeptidases"/>
    <property type="match status" value="1"/>
</dbReference>
<feature type="non-terminal residue" evidence="16">
    <location>
        <position position="283"/>
    </location>
</feature>
<proteinExistence type="inferred from homology"/>
<dbReference type="Pfam" id="PF02244">
    <property type="entry name" value="Propep_M14"/>
    <property type="match status" value="1"/>
</dbReference>
<feature type="domain" description="Peptidase M14" evidence="15">
    <location>
        <begin position="66"/>
        <end position="283"/>
    </location>
</feature>
<keyword evidence="6" id="KW-0479">Metal-binding</keyword>
<keyword evidence="17" id="KW-1185">Reference proteome</keyword>
<dbReference type="Pfam" id="PF00246">
    <property type="entry name" value="Peptidase_M14"/>
    <property type="match status" value="1"/>
</dbReference>
<keyword evidence="4" id="KW-0121">Carboxypeptidase</keyword>
<keyword evidence="9" id="KW-0862">Zinc</keyword>
<keyword evidence="10" id="KW-0843">Virulence</keyword>
<dbReference type="Gene3D" id="3.40.630.10">
    <property type="entry name" value="Zn peptidases"/>
    <property type="match status" value="1"/>
</dbReference>
<comment type="caution">
    <text evidence="14">Lacks conserved residue(s) required for the propagation of feature annotation.</text>
</comment>
<evidence type="ECO:0000256" key="10">
    <source>
        <dbReference type="ARBA" id="ARBA00023026"/>
    </source>
</evidence>
<evidence type="ECO:0000256" key="1">
    <source>
        <dbReference type="ARBA" id="ARBA00001947"/>
    </source>
</evidence>
<evidence type="ECO:0000256" key="7">
    <source>
        <dbReference type="ARBA" id="ARBA00022729"/>
    </source>
</evidence>
<comment type="cofactor">
    <cofactor evidence="1">
        <name>Zn(2+)</name>
        <dbReference type="ChEBI" id="CHEBI:29105"/>
    </cofactor>
</comment>
<keyword evidence="8" id="KW-0378">Hydrolase</keyword>
<evidence type="ECO:0000313" key="16">
    <source>
        <dbReference type="EMBL" id="KAJ8302919.1"/>
    </source>
</evidence>
<accession>A0ABQ9EC61</accession>
<evidence type="ECO:0000256" key="3">
    <source>
        <dbReference type="ARBA" id="ARBA00005988"/>
    </source>
</evidence>
<keyword evidence="12" id="KW-0865">Zymogen</keyword>
<dbReference type="PRINTS" id="PR00765">
    <property type="entry name" value="CRBOXYPTASEA"/>
</dbReference>
<keyword evidence="5" id="KW-0645">Protease</keyword>
<dbReference type="Proteomes" id="UP001217089">
    <property type="component" value="Unassembled WGS sequence"/>
</dbReference>
<dbReference type="InterPro" id="IPR057246">
    <property type="entry name" value="CARBOXYPEPT_ZN_1"/>
</dbReference>
<dbReference type="SUPFAM" id="SSF54897">
    <property type="entry name" value="Protease propeptides/inhibitors"/>
    <property type="match status" value="1"/>
</dbReference>
<dbReference type="PROSITE" id="PS00132">
    <property type="entry name" value="CARBOXYPEPT_ZN_1"/>
    <property type="match status" value="1"/>
</dbReference>
<dbReference type="PROSITE" id="PS52035">
    <property type="entry name" value="PEPTIDASE_M14"/>
    <property type="match status" value="1"/>
</dbReference>
<dbReference type="PANTHER" id="PTHR11705:SF143">
    <property type="entry name" value="SLL0236 PROTEIN"/>
    <property type="match status" value="1"/>
</dbReference>
<evidence type="ECO:0000256" key="5">
    <source>
        <dbReference type="ARBA" id="ARBA00022670"/>
    </source>
</evidence>
<evidence type="ECO:0000256" key="6">
    <source>
        <dbReference type="ARBA" id="ARBA00022723"/>
    </source>
</evidence>
<sequence length="283" mass="32482">MWRPITTVGRPVQIGLSPHLLDQFLQYFRDIGLNPIIRINDVQKRIDSQLRHKTGVKNAEEFDYGTYHKLDEVVDWMKNISQVYSSMTKLVEVGKSFEGKTIYGLEASQQIHLGYNKLNSRYFMKDRIFIKTSKGTQPKPGFFMEGGIHAREWISPATVIYMTAQLLDKYDSDPNIADMVDKFNWYIIPVFNVDGYEYTFTTDRMWRKTRSKYSGHLCHGVDPNRNWDFHWNEGGTSRDPCSDTYSGPSAFSEIENAAAKVAVDALKAVHGTSYEHGSIANII</sequence>
<dbReference type="SMART" id="SM00631">
    <property type="entry name" value="Zn_pept"/>
    <property type="match status" value="1"/>
</dbReference>
<dbReference type="InterPro" id="IPR036990">
    <property type="entry name" value="M14A-like_propep"/>
</dbReference>
<dbReference type="InterPro" id="IPR003146">
    <property type="entry name" value="M14A_act_pep"/>
</dbReference>
<evidence type="ECO:0000256" key="9">
    <source>
        <dbReference type="ARBA" id="ARBA00022833"/>
    </source>
</evidence>
<evidence type="ECO:0000256" key="13">
    <source>
        <dbReference type="ARBA" id="ARBA00023157"/>
    </source>
</evidence>
<organism evidence="16 17">
    <name type="scientific">Tegillarca granosa</name>
    <name type="common">Malaysian cockle</name>
    <name type="synonym">Anadara granosa</name>
    <dbReference type="NCBI Taxonomy" id="220873"/>
    <lineage>
        <taxon>Eukaryota</taxon>
        <taxon>Metazoa</taxon>
        <taxon>Spiralia</taxon>
        <taxon>Lophotrochozoa</taxon>
        <taxon>Mollusca</taxon>
        <taxon>Bivalvia</taxon>
        <taxon>Autobranchia</taxon>
        <taxon>Pteriomorphia</taxon>
        <taxon>Arcoida</taxon>
        <taxon>Arcoidea</taxon>
        <taxon>Arcidae</taxon>
        <taxon>Tegillarca</taxon>
    </lineage>
</organism>
<reference evidence="16 17" key="1">
    <citation type="submission" date="2022-12" db="EMBL/GenBank/DDBJ databases">
        <title>Chromosome-level genome of Tegillarca granosa.</title>
        <authorList>
            <person name="Kim J."/>
        </authorList>
    </citation>
    <scope>NUCLEOTIDE SEQUENCE [LARGE SCALE GENOMIC DNA]</scope>
    <source>
        <strain evidence="16">Teg-2019</strain>
        <tissue evidence="16">Adductor muscle</tissue>
    </source>
</reference>
<name>A0ABQ9EC61_TEGGR</name>